<reference evidence="3 4" key="1">
    <citation type="submission" date="2020-07" db="EMBL/GenBank/DDBJ databases">
        <authorList>
            <person name="Li M."/>
        </authorList>
    </citation>
    <scope>NUCLEOTIDE SEQUENCE [LARGE SCALE GENOMIC DNA]</scope>
    <source>
        <strain evidence="3 4">DSM 23284</strain>
    </source>
</reference>
<dbReference type="Gene3D" id="3.20.20.450">
    <property type="entry name" value="EAL domain"/>
    <property type="match status" value="1"/>
</dbReference>
<evidence type="ECO:0000313" key="3">
    <source>
        <dbReference type="EMBL" id="MBA4611298.1"/>
    </source>
</evidence>
<dbReference type="InterPro" id="IPR029787">
    <property type="entry name" value="Nucleotide_cyclase"/>
</dbReference>
<keyword evidence="4" id="KW-1185">Reference proteome</keyword>
<gene>
    <name evidence="3" type="ORF">H1W37_06535</name>
</gene>
<dbReference type="NCBIfam" id="TIGR00254">
    <property type="entry name" value="GGDEF"/>
    <property type="match status" value="1"/>
</dbReference>
<dbReference type="PANTHER" id="PTHR44757:SF2">
    <property type="entry name" value="BIOFILM ARCHITECTURE MAINTENANCE PROTEIN MBAA"/>
    <property type="match status" value="1"/>
</dbReference>
<sequence>MSRTGMIDWFRHIAIGVICLLGIAIVVHSDTVSTSSETVERSMRYDIAVTAFTGRIDVLQARERLARFIVTRSPADAQGATLSYQILLGRLETWTSGGFGEFVNEAKDRRAVLIRLKDEIYELDDEYETLSDPEAVAEIQETLDEAVAIMDRIGGQAHMANLAEAEEIRETLREKQHLQNTLVEALIGVGAALLVFTTFQSRSLRRAHEEAQNNARKFEFLAQHDSLTGLPNRLAFTQVLTRTDCQPQDGRQIAVLAIDLDGFKAVNDMLGHAAGDDLLVSVARRLQRIVDDWGEGNLVSRVGGDEFIALLTVEGGQAEAMDKAQQMVTVLRRPHEVVGGNVVVNATIGLALAEECGPDAREALLRDADLALGHAKARGKGRVHTYDPSMRAAIMRRRQIEADFPAALVRGEIRPYYQPQIEMQTGRTTGIEALARWHHADLGWISPAEFIPIAEASGRIIEVGRTVLESACRDAVRLGDGLAVSVNLSVAQLVREDMVETVRAVLSETGLAATRLKLEVTESVVMTDTERAVSALRRLREIGVSIALDDFGTGYSALSYLRKFEWDELKIDRSFVKSLDTDLHSLSIIEAIVSLARQLRIAVLVEGVETQEQFTLLSKAGCRTAQGFLFSRAVSVEELPELMKRCLEDAPNWRRGEALPAETV</sequence>
<dbReference type="Gene3D" id="3.30.70.270">
    <property type="match status" value="1"/>
</dbReference>
<dbReference type="SUPFAM" id="SSF55073">
    <property type="entry name" value="Nucleotide cyclase"/>
    <property type="match status" value="1"/>
</dbReference>
<reference evidence="3 4" key="2">
    <citation type="submission" date="2020-08" db="EMBL/GenBank/DDBJ databases">
        <title>Stappia taiwanensis sp. nov., isolated from a coastal thermal spring.</title>
        <authorList>
            <person name="Kampfer P."/>
        </authorList>
    </citation>
    <scope>NUCLEOTIDE SEQUENCE [LARGE SCALE GENOMIC DNA]</scope>
    <source>
        <strain evidence="3 4">DSM 23284</strain>
    </source>
</reference>
<dbReference type="InterPro" id="IPR000160">
    <property type="entry name" value="GGDEF_dom"/>
</dbReference>
<dbReference type="Proteomes" id="UP000559404">
    <property type="component" value="Unassembled WGS sequence"/>
</dbReference>
<dbReference type="SMART" id="SM00052">
    <property type="entry name" value="EAL"/>
    <property type="match status" value="1"/>
</dbReference>
<dbReference type="CDD" id="cd01949">
    <property type="entry name" value="GGDEF"/>
    <property type="match status" value="1"/>
</dbReference>
<proteinExistence type="predicted"/>
<dbReference type="Pfam" id="PF00990">
    <property type="entry name" value="GGDEF"/>
    <property type="match status" value="1"/>
</dbReference>
<dbReference type="CDD" id="cd01948">
    <property type="entry name" value="EAL"/>
    <property type="match status" value="1"/>
</dbReference>
<name>A0A838XRJ7_9HYPH</name>
<dbReference type="InterPro" id="IPR035919">
    <property type="entry name" value="EAL_sf"/>
</dbReference>
<dbReference type="InterPro" id="IPR043128">
    <property type="entry name" value="Rev_trsase/Diguanyl_cyclase"/>
</dbReference>
<dbReference type="SUPFAM" id="SSF141868">
    <property type="entry name" value="EAL domain-like"/>
    <property type="match status" value="1"/>
</dbReference>
<dbReference type="PROSITE" id="PS50883">
    <property type="entry name" value="EAL"/>
    <property type="match status" value="1"/>
</dbReference>
<evidence type="ECO:0000259" key="1">
    <source>
        <dbReference type="PROSITE" id="PS50883"/>
    </source>
</evidence>
<comment type="caution">
    <text evidence="3">The sequence shown here is derived from an EMBL/GenBank/DDBJ whole genome shotgun (WGS) entry which is preliminary data.</text>
</comment>
<accession>A0A838XRJ7</accession>
<evidence type="ECO:0000259" key="2">
    <source>
        <dbReference type="PROSITE" id="PS50887"/>
    </source>
</evidence>
<organism evidence="3 4">
    <name type="scientific">Stappia taiwanensis</name>
    <dbReference type="NCBI Taxonomy" id="992267"/>
    <lineage>
        <taxon>Bacteria</taxon>
        <taxon>Pseudomonadati</taxon>
        <taxon>Pseudomonadota</taxon>
        <taxon>Alphaproteobacteria</taxon>
        <taxon>Hyphomicrobiales</taxon>
        <taxon>Stappiaceae</taxon>
        <taxon>Stappia</taxon>
    </lineage>
</organism>
<feature type="domain" description="GGDEF" evidence="2">
    <location>
        <begin position="251"/>
        <end position="388"/>
    </location>
</feature>
<dbReference type="RefSeq" id="WP_181759484.1">
    <property type="nucleotide sequence ID" value="NZ_BMCR01000002.1"/>
</dbReference>
<dbReference type="EMBL" id="JACEON010000004">
    <property type="protein sequence ID" value="MBA4611298.1"/>
    <property type="molecule type" value="Genomic_DNA"/>
</dbReference>
<dbReference type="SMART" id="SM00267">
    <property type="entry name" value="GGDEF"/>
    <property type="match status" value="1"/>
</dbReference>
<feature type="domain" description="EAL" evidence="1">
    <location>
        <begin position="397"/>
        <end position="647"/>
    </location>
</feature>
<dbReference type="InterPro" id="IPR052155">
    <property type="entry name" value="Biofilm_reg_signaling"/>
</dbReference>
<dbReference type="InterPro" id="IPR001633">
    <property type="entry name" value="EAL_dom"/>
</dbReference>
<dbReference type="PROSITE" id="PS50887">
    <property type="entry name" value="GGDEF"/>
    <property type="match status" value="1"/>
</dbReference>
<dbReference type="AlphaFoldDB" id="A0A838XRJ7"/>
<protein>
    <submittedName>
        <fullName evidence="3">EAL domain-containing protein</fullName>
    </submittedName>
</protein>
<evidence type="ECO:0000313" key="4">
    <source>
        <dbReference type="Proteomes" id="UP000559404"/>
    </source>
</evidence>
<dbReference type="Pfam" id="PF00563">
    <property type="entry name" value="EAL"/>
    <property type="match status" value="1"/>
</dbReference>
<dbReference type="PANTHER" id="PTHR44757">
    <property type="entry name" value="DIGUANYLATE CYCLASE DGCP"/>
    <property type="match status" value="1"/>
</dbReference>